<organism evidence="1">
    <name type="scientific">Rhizophora mucronata</name>
    <name type="common">Asiatic mangrove</name>
    <dbReference type="NCBI Taxonomy" id="61149"/>
    <lineage>
        <taxon>Eukaryota</taxon>
        <taxon>Viridiplantae</taxon>
        <taxon>Streptophyta</taxon>
        <taxon>Embryophyta</taxon>
        <taxon>Tracheophyta</taxon>
        <taxon>Spermatophyta</taxon>
        <taxon>Magnoliopsida</taxon>
        <taxon>eudicotyledons</taxon>
        <taxon>Gunneridae</taxon>
        <taxon>Pentapetalae</taxon>
        <taxon>rosids</taxon>
        <taxon>fabids</taxon>
        <taxon>Malpighiales</taxon>
        <taxon>Rhizophoraceae</taxon>
        <taxon>Rhizophora</taxon>
    </lineage>
</organism>
<dbReference type="EMBL" id="GGEC01085218">
    <property type="protein sequence ID" value="MBX65702.1"/>
    <property type="molecule type" value="Transcribed_RNA"/>
</dbReference>
<accession>A0A2P2QFB6</accession>
<sequence>MNISPWICLSFLLPFPYFEPGEGIREICCFVRSVDNC</sequence>
<protein>
    <submittedName>
        <fullName evidence="1">Uncharacterized protein</fullName>
    </submittedName>
</protein>
<reference evidence="1" key="1">
    <citation type="submission" date="2018-02" db="EMBL/GenBank/DDBJ databases">
        <title>Rhizophora mucronata_Transcriptome.</title>
        <authorList>
            <person name="Meera S.P."/>
            <person name="Sreeshan A."/>
            <person name="Augustine A."/>
        </authorList>
    </citation>
    <scope>NUCLEOTIDE SEQUENCE</scope>
    <source>
        <tissue evidence="1">Leaf</tissue>
    </source>
</reference>
<name>A0A2P2QFB6_RHIMU</name>
<dbReference type="AlphaFoldDB" id="A0A2P2QFB6"/>
<proteinExistence type="predicted"/>
<evidence type="ECO:0000313" key="1">
    <source>
        <dbReference type="EMBL" id="MBX65702.1"/>
    </source>
</evidence>